<protein>
    <submittedName>
        <fullName evidence="7">Rieske iron-sulfur protein</fullName>
    </submittedName>
</protein>
<evidence type="ECO:0000256" key="1">
    <source>
        <dbReference type="ARBA" id="ARBA00022714"/>
    </source>
</evidence>
<gene>
    <name evidence="7" type="ORF">GCM10011349_25510</name>
</gene>
<dbReference type="InterPro" id="IPR036922">
    <property type="entry name" value="Rieske_2Fe-2S_sf"/>
</dbReference>
<dbReference type="Gene3D" id="2.102.10.10">
    <property type="entry name" value="Rieske [2Fe-2S] iron-sulphur domain"/>
    <property type="match status" value="1"/>
</dbReference>
<dbReference type="Proteomes" id="UP000605099">
    <property type="component" value="Unassembled WGS sequence"/>
</dbReference>
<dbReference type="PANTHER" id="PTHR21266">
    <property type="entry name" value="IRON-SULFUR DOMAIN CONTAINING PROTEIN"/>
    <property type="match status" value="1"/>
</dbReference>
<keyword evidence="1" id="KW-0001">2Fe-2S</keyword>
<name>A0ABQ2JR91_9SPHN</name>
<evidence type="ECO:0000256" key="5">
    <source>
        <dbReference type="ARBA" id="ARBA00023014"/>
    </source>
</evidence>
<organism evidence="7 8">
    <name type="scientific">Novosphingobium indicum</name>
    <dbReference type="NCBI Taxonomy" id="462949"/>
    <lineage>
        <taxon>Bacteria</taxon>
        <taxon>Pseudomonadati</taxon>
        <taxon>Pseudomonadota</taxon>
        <taxon>Alphaproteobacteria</taxon>
        <taxon>Sphingomonadales</taxon>
        <taxon>Sphingomonadaceae</taxon>
        <taxon>Novosphingobium</taxon>
    </lineage>
</organism>
<evidence type="ECO:0000313" key="8">
    <source>
        <dbReference type="Proteomes" id="UP000605099"/>
    </source>
</evidence>
<dbReference type="EMBL" id="BMLK01000011">
    <property type="protein sequence ID" value="GGN52238.1"/>
    <property type="molecule type" value="Genomic_DNA"/>
</dbReference>
<keyword evidence="4" id="KW-0408">Iron</keyword>
<reference evidence="8" key="1">
    <citation type="journal article" date="2019" name="Int. J. Syst. Evol. Microbiol.">
        <title>The Global Catalogue of Microorganisms (GCM) 10K type strain sequencing project: providing services to taxonomists for standard genome sequencing and annotation.</title>
        <authorList>
            <consortium name="The Broad Institute Genomics Platform"/>
            <consortium name="The Broad Institute Genome Sequencing Center for Infectious Disease"/>
            <person name="Wu L."/>
            <person name="Ma J."/>
        </authorList>
    </citation>
    <scope>NUCLEOTIDE SEQUENCE [LARGE SCALE GENOMIC DNA]</scope>
    <source>
        <strain evidence="8">CGMCC 1.6784</strain>
    </source>
</reference>
<evidence type="ECO:0000313" key="7">
    <source>
        <dbReference type="EMBL" id="GGN52238.1"/>
    </source>
</evidence>
<keyword evidence="8" id="KW-1185">Reference proteome</keyword>
<comment type="caution">
    <text evidence="7">The sequence shown here is derived from an EMBL/GenBank/DDBJ whole genome shotgun (WGS) entry which is preliminary data.</text>
</comment>
<dbReference type="PANTHER" id="PTHR21266:SF60">
    <property type="entry name" value="3-KETOSTEROID-9-ALPHA-MONOOXYGENASE, OXYGENASE COMPONENT"/>
    <property type="match status" value="1"/>
</dbReference>
<dbReference type="PROSITE" id="PS51296">
    <property type="entry name" value="RIESKE"/>
    <property type="match status" value="1"/>
</dbReference>
<keyword evidence="2" id="KW-0479">Metal-binding</keyword>
<evidence type="ECO:0000256" key="4">
    <source>
        <dbReference type="ARBA" id="ARBA00023004"/>
    </source>
</evidence>
<sequence>MSLNQDAWWAVARSEEVTSEKPLSVDIGDQPVVLWRDNQGIARAMEDRCPHRRAPLSLGCVRDNGWIQCGYHGWSFDGETGRLKEIPNMKDQQRFPPVYKANAFGVTEQAGLVRVCLNPNVAAPLVAARRYDYCGTANVSLTHREYLNALYDDPSLLFSIRGVHFTSYLMAELHEEDGKLVMERSCQWAGMHWPAHFVAEFPLTLLTKTDPVTGETELLLRDDEFRSLFHAVLAPVPSARGVTAVRWRASQGARYPGLRGALLRGINPLTVFSSVNGTKLRTTKPSVSMNGEDLREAIMEGAQPSPGQTAAA</sequence>
<proteinExistence type="predicted"/>
<dbReference type="InterPro" id="IPR050584">
    <property type="entry name" value="Cholesterol_7-desaturase"/>
</dbReference>
<dbReference type="InterPro" id="IPR017941">
    <property type="entry name" value="Rieske_2Fe-2S"/>
</dbReference>
<dbReference type="Pfam" id="PF00355">
    <property type="entry name" value="Rieske"/>
    <property type="match status" value="1"/>
</dbReference>
<dbReference type="SUPFAM" id="SSF50022">
    <property type="entry name" value="ISP domain"/>
    <property type="match status" value="1"/>
</dbReference>
<accession>A0ABQ2JR91</accession>
<keyword evidence="5" id="KW-0411">Iron-sulfur</keyword>
<feature type="domain" description="Rieske" evidence="6">
    <location>
        <begin position="8"/>
        <end position="106"/>
    </location>
</feature>
<evidence type="ECO:0000256" key="3">
    <source>
        <dbReference type="ARBA" id="ARBA00023002"/>
    </source>
</evidence>
<evidence type="ECO:0000256" key="2">
    <source>
        <dbReference type="ARBA" id="ARBA00022723"/>
    </source>
</evidence>
<keyword evidence="3" id="KW-0560">Oxidoreductase</keyword>
<dbReference type="CDD" id="cd03469">
    <property type="entry name" value="Rieske_RO_Alpha_N"/>
    <property type="match status" value="1"/>
</dbReference>
<evidence type="ECO:0000259" key="6">
    <source>
        <dbReference type="PROSITE" id="PS51296"/>
    </source>
</evidence>